<gene>
    <name evidence="2" type="ORF">BFLFYP10_01977</name>
</gene>
<keyword evidence="1" id="KW-1133">Transmembrane helix</keyword>
<protein>
    <submittedName>
        <fullName evidence="2">Uncharacterized protein</fullName>
    </submittedName>
</protein>
<keyword evidence="1" id="KW-0472">Membrane</keyword>
<feature type="transmembrane region" description="Helical" evidence="1">
    <location>
        <begin position="7"/>
        <end position="25"/>
    </location>
</feature>
<reference evidence="2" key="1">
    <citation type="submission" date="2019-11" db="EMBL/GenBank/DDBJ databases">
        <authorList>
            <person name="Feng L."/>
        </authorList>
    </citation>
    <scope>NUCLEOTIDE SEQUENCE</scope>
    <source>
        <strain evidence="2">BfaecisLFYP10</strain>
    </source>
</reference>
<name>A0A6N2V2S4_9BACE</name>
<dbReference type="EMBL" id="CACRSZ010000049">
    <property type="protein sequence ID" value="VYT24709.1"/>
    <property type="molecule type" value="Genomic_DNA"/>
</dbReference>
<proteinExistence type="predicted"/>
<organism evidence="2">
    <name type="scientific">Bacteroides faecis</name>
    <dbReference type="NCBI Taxonomy" id="674529"/>
    <lineage>
        <taxon>Bacteria</taxon>
        <taxon>Pseudomonadati</taxon>
        <taxon>Bacteroidota</taxon>
        <taxon>Bacteroidia</taxon>
        <taxon>Bacteroidales</taxon>
        <taxon>Bacteroidaceae</taxon>
        <taxon>Bacteroides</taxon>
    </lineage>
</organism>
<evidence type="ECO:0000313" key="2">
    <source>
        <dbReference type="EMBL" id="VYT24709.1"/>
    </source>
</evidence>
<accession>A0A6N2V2S4</accession>
<keyword evidence="1" id="KW-0812">Transmembrane</keyword>
<evidence type="ECO:0000256" key="1">
    <source>
        <dbReference type="SAM" id="Phobius"/>
    </source>
</evidence>
<sequence>MKLDRRKVQWAVYLILLVGLVIYGLRDSEGAERLIRAITDAFAILFNNST</sequence>
<dbReference type="AlphaFoldDB" id="A0A6N2V2S4"/>